<dbReference type="InParanoid" id="H2YK89"/>
<sequence>MLLRLLLFLIFLQSKLSFGINDKDIDIHGDKDWKCLGDIWKLPNSSKILKHNYNPRDASFHVSKDKEIESHYPEGEIPNRVPTVKNGGFMGSICICHPDIMSITLSTVELCSCFTPAHLIHLSINSDAWPSRVRGGTSSHGIHISLKNIP</sequence>
<organism evidence="2 3">
    <name type="scientific">Ciona savignyi</name>
    <name type="common">Pacific transparent sea squirt</name>
    <dbReference type="NCBI Taxonomy" id="51511"/>
    <lineage>
        <taxon>Eukaryota</taxon>
        <taxon>Metazoa</taxon>
        <taxon>Chordata</taxon>
        <taxon>Tunicata</taxon>
        <taxon>Ascidiacea</taxon>
        <taxon>Phlebobranchia</taxon>
        <taxon>Cionidae</taxon>
        <taxon>Ciona</taxon>
    </lineage>
</organism>
<keyword evidence="1" id="KW-0732">Signal</keyword>
<reference evidence="2" key="3">
    <citation type="submission" date="2025-09" db="UniProtKB">
        <authorList>
            <consortium name="Ensembl"/>
        </authorList>
    </citation>
    <scope>IDENTIFICATION</scope>
</reference>
<evidence type="ECO:0000313" key="3">
    <source>
        <dbReference type="Proteomes" id="UP000007875"/>
    </source>
</evidence>
<dbReference type="Proteomes" id="UP000007875">
    <property type="component" value="Unassembled WGS sequence"/>
</dbReference>
<keyword evidence="3" id="KW-1185">Reference proteome</keyword>
<name>H2YK89_CIOSA</name>
<feature type="signal peptide" evidence="1">
    <location>
        <begin position="1"/>
        <end position="17"/>
    </location>
</feature>
<dbReference type="Ensembl" id="ENSCSAVT00000005816.1">
    <property type="protein sequence ID" value="ENSCSAVP00000005741.1"/>
    <property type="gene ID" value="ENSCSAVG00000003420.1"/>
</dbReference>
<evidence type="ECO:0000313" key="2">
    <source>
        <dbReference type="Ensembl" id="ENSCSAVP00000005741.1"/>
    </source>
</evidence>
<reference evidence="3" key="1">
    <citation type="submission" date="2003-08" db="EMBL/GenBank/DDBJ databases">
        <authorList>
            <person name="Birren B."/>
            <person name="Nusbaum C."/>
            <person name="Abebe A."/>
            <person name="Abouelleil A."/>
            <person name="Adekoya E."/>
            <person name="Ait-zahra M."/>
            <person name="Allen N."/>
            <person name="Allen T."/>
            <person name="An P."/>
            <person name="Anderson M."/>
            <person name="Anderson S."/>
            <person name="Arachchi H."/>
            <person name="Armbruster J."/>
            <person name="Bachantsang P."/>
            <person name="Baldwin J."/>
            <person name="Barry A."/>
            <person name="Bayul T."/>
            <person name="Blitshsteyn B."/>
            <person name="Bloom T."/>
            <person name="Blye J."/>
            <person name="Boguslavskiy L."/>
            <person name="Borowsky M."/>
            <person name="Boukhgalter B."/>
            <person name="Brunache A."/>
            <person name="Butler J."/>
            <person name="Calixte N."/>
            <person name="Calvo S."/>
            <person name="Camarata J."/>
            <person name="Campo K."/>
            <person name="Chang J."/>
            <person name="Cheshatsang Y."/>
            <person name="Citroen M."/>
            <person name="Collymore A."/>
            <person name="Considine T."/>
            <person name="Cook A."/>
            <person name="Cooke P."/>
            <person name="Corum B."/>
            <person name="Cuomo C."/>
            <person name="David R."/>
            <person name="Dawoe T."/>
            <person name="Degray S."/>
            <person name="Dodge S."/>
            <person name="Dooley K."/>
            <person name="Dorje P."/>
            <person name="Dorjee K."/>
            <person name="Dorris L."/>
            <person name="Duffey N."/>
            <person name="Dupes A."/>
            <person name="Elkins T."/>
            <person name="Engels R."/>
            <person name="Erickson J."/>
            <person name="Farina A."/>
            <person name="Faro S."/>
            <person name="Ferreira P."/>
            <person name="Fischer H."/>
            <person name="Fitzgerald M."/>
            <person name="Foley K."/>
            <person name="Gage D."/>
            <person name="Galagan J."/>
            <person name="Gearin G."/>
            <person name="Gnerre S."/>
            <person name="Gnirke A."/>
            <person name="Goyette A."/>
            <person name="Graham J."/>
            <person name="Grandbois E."/>
            <person name="Gyaltsen K."/>
            <person name="Hafez N."/>
            <person name="Hagopian D."/>
            <person name="Hagos B."/>
            <person name="Hall J."/>
            <person name="Hatcher B."/>
            <person name="Heller A."/>
            <person name="Higgins H."/>
            <person name="Honan T."/>
            <person name="Horn A."/>
            <person name="Houde N."/>
            <person name="Hughes L."/>
            <person name="Hulme W."/>
            <person name="Husby E."/>
            <person name="Iliev I."/>
            <person name="Jaffe D."/>
            <person name="Jones C."/>
            <person name="Kamal M."/>
            <person name="Kamat A."/>
            <person name="Kamvysselis M."/>
            <person name="Karlsson E."/>
            <person name="Kells C."/>
            <person name="Kieu A."/>
            <person name="Kisner P."/>
            <person name="Kodira C."/>
            <person name="Kulbokas E."/>
            <person name="Labutti K."/>
            <person name="Lama D."/>
            <person name="Landers T."/>
            <person name="Leger J."/>
            <person name="Levine S."/>
            <person name="Lewis D."/>
            <person name="Lewis T."/>
            <person name="Lindblad-toh K."/>
            <person name="Liu X."/>
            <person name="Lokyitsang T."/>
            <person name="Lokyitsang Y."/>
            <person name="Lucien O."/>
            <person name="Lui A."/>
            <person name="Ma L.J."/>
            <person name="Mabbitt R."/>
            <person name="Macdonald J."/>
            <person name="Maclean C."/>
            <person name="Major J."/>
            <person name="Manning J."/>
            <person name="Marabella R."/>
            <person name="Maru K."/>
            <person name="Matthews C."/>
            <person name="Mauceli E."/>
            <person name="Mccarthy M."/>
            <person name="Mcdonough S."/>
            <person name="Mcghee T."/>
            <person name="Meldrim J."/>
            <person name="Meneus L."/>
            <person name="Mesirov J."/>
            <person name="Mihalev A."/>
            <person name="Mihova T."/>
            <person name="Mikkelsen T."/>
            <person name="Mlenga V."/>
            <person name="Moru K."/>
            <person name="Mozes J."/>
            <person name="Mulrain L."/>
            <person name="Munson G."/>
            <person name="Naylor J."/>
            <person name="Newes C."/>
            <person name="Nguyen C."/>
            <person name="Nguyen N."/>
            <person name="Nguyen T."/>
            <person name="Nicol R."/>
            <person name="Nielsen C."/>
            <person name="Nizzari M."/>
            <person name="Norbu C."/>
            <person name="Norbu N."/>
            <person name="O'donnell P."/>
            <person name="Okoawo O."/>
            <person name="O'leary S."/>
            <person name="Omotosho B."/>
            <person name="O'neill K."/>
            <person name="Osman S."/>
            <person name="Parker S."/>
            <person name="Perrin D."/>
            <person name="Phunkhang P."/>
            <person name="Piqani B."/>
            <person name="Purcell S."/>
            <person name="Rachupka T."/>
            <person name="Ramasamy U."/>
            <person name="Rameau R."/>
            <person name="Ray V."/>
            <person name="Raymond C."/>
            <person name="Retta R."/>
            <person name="Richardson S."/>
            <person name="Rise C."/>
            <person name="Rodriguez J."/>
            <person name="Rogers J."/>
            <person name="Rogov P."/>
            <person name="Rutman M."/>
            <person name="Schupbach R."/>
            <person name="Seaman C."/>
            <person name="Settipalli S."/>
            <person name="Sharpe T."/>
            <person name="Sheridan J."/>
            <person name="Sherpa N."/>
            <person name="Shi J."/>
            <person name="Smirnov S."/>
            <person name="Smith C."/>
            <person name="Sougnez C."/>
            <person name="Spencer B."/>
            <person name="Stalker J."/>
            <person name="Stange-thomann N."/>
            <person name="Stavropoulos S."/>
            <person name="Stetson K."/>
            <person name="Stone C."/>
            <person name="Stone S."/>
            <person name="Stubbs M."/>
            <person name="Talamas J."/>
            <person name="Tchuinga P."/>
            <person name="Tenzing P."/>
            <person name="Tesfaye S."/>
            <person name="Theodore J."/>
            <person name="Thoulutsang Y."/>
            <person name="Topham K."/>
            <person name="Towey S."/>
            <person name="Tsamla T."/>
            <person name="Tsomo N."/>
            <person name="Vallee D."/>
            <person name="Vassiliev H."/>
            <person name="Venkataraman V."/>
            <person name="Vinson J."/>
            <person name="Vo A."/>
            <person name="Wade C."/>
            <person name="Wang S."/>
            <person name="Wangchuk T."/>
            <person name="Wangdi T."/>
            <person name="Whittaker C."/>
            <person name="Wilkinson J."/>
            <person name="Wu Y."/>
            <person name="Wyman D."/>
            <person name="Yadav S."/>
            <person name="Yang S."/>
            <person name="Yang X."/>
            <person name="Yeager S."/>
            <person name="Yee E."/>
            <person name="Young G."/>
            <person name="Zainoun J."/>
            <person name="Zembeck L."/>
            <person name="Zimmer A."/>
            <person name="Zody M."/>
            <person name="Lander E."/>
        </authorList>
    </citation>
    <scope>NUCLEOTIDE SEQUENCE [LARGE SCALE GENOMIC DNA]</scope>
</reference>
<dbReference type="AlphaFoldDB" id="H2YK89"/>
<protein>
    <submittedName>
        <fullName evidence="2">Uncharacterized protein</fullName>
    </submittedName>
</protein>
<proteinExistence type="predicted"/>
<feature type="chain" id="PRO_5003578395" evidence="1">
    <location>
        <begin position="18"/>
        <end position="150"/>
    </location>
</feature>
<dbReference type="HOGENOM" id="CLU_1739874_0_0_1"/>
<accession>H2YK89</accession>
<reference evidence="2" key="2">
    <citation type="submission" date="2025-08" db="UniProtKB">
        <authorList>
            <consortium name="Ensembl"/>
        </authorList>
    </citation>
    <scope>IDENTIFICATION</scope>
</reference>
<evidence type="ECO:0000256" key="1">
    <source>
        <dbReference type="SAM" id="SignalP"/>
    </source>
</evidence>